<proteinExistence type="predicted"/>
<protein>
    <submittedName>
        <fullName evidence="1">Uncharacterized protein</fullName>
    </submittedName>
</protein>
<comment type="caution">
    <text evidence="1">The sequence shown here is derived from an EMBL/GenBank/DDBJ whole genome shotgun (WGS) entry which is preliminary data.</text>
</comment>
<reference evidence="1 2" key="1">
    <citation type="submission" date="2015-01" db="EMBL/GenBank/DDBJ databases">
        <title>Evolution of Trichinella species and genotypes.</title>
        <authorList>
            <person name="Korhonen P.K."/>
            <person name="Edoardo P."/>
            <person name="Giuseppe L.R."/>
            <person name="Gasser R.B."/>
        </authorList>
    </citation>
    <scope>NUCLEOTIDE SEQUENCE [LARGE SCALE GENOMIC DNA]</scope>
    <source>
        <strain evidence="1">ISS37</strain>
    </source>
</reference>
<dbReference type="AlphaFoldDB" id="A0A0V0RAP4"/>
<gene>
    <name evidence="1" type="ORF">T07_12495</name>
</gene>
<feature type="non-terminal residue" evidence="1">
    <location>
        <position position="1"/>
    </location>
</feature>
<organism evidence="1 2">
    <name type="scientific">Trichinella nelsoni</name>
    <dbReference type="NCBI Taxonomy" id="6336"/>
    <lineage>
        <taxon>Eukaryota</taxon>
        <taxon>Metazoa</taxon>
        <taxon>Ecdysozoa</taxon>
        <taxon>Nematoda</taxon>
        <taxon>Enoplea</taxon>
        <taxon>Dorylaimia</taxon>
        <taxon>Trichinellida</taxon>
        <taxon>Trichinellidae</taxon>
        <taxon>Trichinella</taxon>
    </lineage>
</organism>
<keyword evidence="2" id="KW-1185">Reference proteome</keyword>
<evidence type="ECO:0000313" key="1">
    <source>
        <dbReference type="EMBL" id="KRX11272.1"/>
    </source>
</evidence>
<dbReference type="EMBL" id="JYDL01002776">
    <property type="protein sequence ID" value="KRX11272.1"/>
    <property type="molecule type" value="Genomic_DNA"/>
</dbReference>
<evidence type="ECO:0000313" key="2">
    <source>
        <dbReference type="Proteomes" id="UP000054630"/>
    </source>
</evidence>
<accession>A0A0V0RAP4</accession>
<dbReference type="Proteomes" id="UP000054630">
    <property type="component" value="Unassembled WGS sequence"/>
</dbReference>
<sequence>LKGVGRAYLYYGVADGVVRWNIIENECWMDGTAVYHFQCIVGEVDRGYITIDG</sequence>
<name>A0A0V0RAP4_9BILA</name>